<dbReference type="EMBL" id="KB445638">
    <property type="protein sequence ID" value="EMD68515.1"/>
    <property type="molecule type" value="Genomic_DNA"/>
</dbReference>
<dbReference type="RefSeq" id="XP_007695542.1">
    <property type="nucleotide sequence ID" value="XM_007697352.1"/>
</dbReference>
<protein>
    <submittedName>
        <fullName evidence="1">Uncharacterized protein</fullName>
    </submittedName>
</protein>
<organism evidence="1 2">
    <name type="scientific">Cochliobolus sativus (strain ND90Pr / ATCC 201652)</name>
    <name type="common">Common root rot and spot blotch fungus</name>
    <name type="synonym">Bipolaris sorokiniana</name>
    <dbReference type="NCBI Taxonomy" id="665912"/>
    <lineage>
        <taxon>Eukaryota</taxon>
        <taxon>Fungi</taxon>
        <taxon>Dikarya</taxon>
        <taxon>Ascomycota</taxon>
        <taxon>Pezizomycotina</taxon>
        <taxon>Dothideomycetes</taxon>
        <taxon>Pleosporomycetidae</taxon>
        <taxon>Pleosporales</taxon>
        <taxon>Pleosporineae</taxon>
        <taxon>Pleosporaceae</taxon>
        <taxon>Bipolaris</taxon>
    </lineage>
</organism>
<sequence>MPARLPACPSASLRAGGQACYASTHAPSPAAVGAKRRCGFGGTGWLAGWLADQGGG</sequence>
<keyword evidence="2" id="KW-1185">Reference proteome</keyword>
<evidence type="ECO:0000313" key="2">
    <source>
        <dbReference type="Proteomes" id="UP000016934"/>
    </source>
</evidence>
<gene>
    <name evidence="1" type="ORF">COCSADRAFT_33410</name>
</gene>
<dbReference type="AlphaFoldDB" id="M2T1Y8"/>
<proteinExistence type="predicted"/>
<dbReference type="HOGENOM" id="CLU_3014049_0_0_1"/>
<reference evidence="2" key="2">
    <citation type="journal article" date="2013" name="PLoS Genet.">
        <title>Comparative genome structure, secondary metabolite, and effector coding capacity across Cochliobolus pathogens.</title>
        <authorList>
            <person name="Condon B.J."/>
            <person name="Leng Y."/>
            <person name="Wu D."/>
            <person name="Bushley K.E."/>
            <person name="Ohm R.A."/>
            <person name="Otillar R."/>
            <person name="Martin J."/>
            <person name="Schackwitz W."/>
            <person name="Grimwood J."/>
            <person name="MohdZainudin N."/>
            <person name="Xue C."/>
            <person name="Wang R."/>
            <person name="Manning V.A."/>
            <person name="Dhillon B."/>
            <person name="Tu Z.J."/>
            <person name="Steffenson B.J."/>
            <person name="Salamov A."/>
            <person name="Sun H."/>
            <person name="Lowry S."/>
            <person name="LaButti K."/>
            <person name="Han J."/>
            <person name="Copeland A."/>
            <person name="Lindquist E."/>
            <person name="Barry K."/>
            <person name="Schmutz J."/>
            <person name="Baker S.E."/>
            <person name="Ciuffetti L.M."/>
            <person name="Grigoriev I.V."/>
            <person name="Zhong S."/>
            <person name="Turgeon B.G."/>
        </authorList>
    </citation>
    <scope>NUCLEOTIDE SEQUENCE [LARGE SCALE GENOMIC DNA]</scope>
    <source>
        <strain evidence="2">ND90Pr / ATCC 201652</strain>
    </source>
</reference>
<dbReference type="GeneID" id="19137170"/>
<dbReference type="Proteomes" id="UP000016934">
    <property type="component" value="Unassembled WGS sequence"/>
</dbReference>
<evidence type="ECO:0000313" key="1">
    <source>
        <dbReference type="EMBL" id="EMD68515.1"/>
    </source>
</evidence>
<accession>M2T1Y8</accession>
<name>M2T1Y8_COCSN</name>
<dbReference type="KEGG" id="bsc:COCSADRAFT_33410"/>
<reference evidence="1 2" key="1">
    <citation type="journal article" date="2012" name="PLoS Pathog.">
        <title>Diverse lifestyles and strategies of plant pathogenesis encoded in the genomes of eighteen Dothideomycetes fungi.</title>
        <authorList>
            <person name="Ohm R.A."/>
            <person name="Feau N."/>
            <person name="Henrissat B."/>
            <person name="Schoch C.L."/>
            <person name="Horwitz B.A."/>
            <person name="Barry K.W."/>
            <person name="Condon B.J."/>
            <person name="Copeland A.C."/>
            <person name="Dhillon B."/>
            <person name="Glaser F."/>
            <person name="Hesse C.N."/>
            <person name="Kosti I."/>
            <person name="LaButti K."/>
            <person name="Lindquist E.A."/>
            <person name="Lucas S."/>
            <person name="Salamov A.A."/>
            <person name="Bradshaw R.E."/>
            <person name="Ciuffetti L."/>
            <person name="Hamelin R.C."/>
            <person name="Kema G.H.J."/>
            <person name="Lawrence C."/>
            <person name="Scott J.A."/>
            <person name="Spatafora J.W."/>
            <person name="Turgeon B.G."/>
            <person name="de Wit P.J.G.M."/>
            <person name="Zhong S."/>
            <person name="Goodwin S.B."/>
            <person name="Grigoriev I.V."/>
        </authorList>
    </citation>
    <scope>NUCLEOTIDE SEQUENCE [LARGE SCALE GENOMIC DNA]</scope>
    <source>
        <strain evidence="2">ND90Pr / ATCC 201652</strain>
    </source>
</reference>